<dbReference type="EMBL" id="JBJUIK010000006">
    <property type="protein sequence ID" value="KAL3524668.1"/>
    <property type="molecule type" value="Genomic_DNA"/>
</dbReference>
<keyword evidence="1" id="KW-0732">Signal</keyword>
<proteinExistence type="predicted"/>
<feature type="signal peptide" evidence="1">
    <location>
        <begin position="1"/>
        <end position="23"/>
    </location>
</feature>
<evidence type="ECO:0000256" key="1">
    <source>
        <dbReference type="SAM" id="SignalP"/>
    </source>
</evidence>
<feature type="chain" id="PRO_5044851639" evidence="1">
    <location>
        <begin position="24"/>
        <end position="172"/>
    </location>
</feature>
<sequence>MIHFVWLNIQVVTNHCFLVQIVATVVPEGSEWCSQPMVEFTEYGFATVEVEHKRKSTICLALDLIKILLLQLLYNPGMVSIVIPDVALELQSQLEYVLAAKPTLCHNAALLALKIHYRSKFYPSMNPMNGIPAPIAVPLNNKNNTKEFLHSLHVVKKPNSPLPIQTRFINTG</sequence>
<evidence type="ECO:0000313" key="3">
    <source>
        <dbReference type="Proteomes" id="UP001630127"/>
    </source>
</evidence>
<accession>A0ABD2ZZE0</accession>
<protein>
    <submittedName>
        <fullName evidence="2">Uncharacterized protein</fullName>
    </submittedName>
</protein>
<dbReference type="Proteomes" id="UP001630127">
    <property type="component" value="Unassembled WGS sequence"/>
</dbReference>
<gene>
    <name evidence="2" type="ORF">ACH5RR_013040</name>
</gene>
<keyword evidence="3" id="KW-1185">Reference proteome</keyword>
<dbReference type="AlphaFoldDB" id="A0ABD2ZZE0"/>
<name>A0ABD2ZZE0_9GENT</name>
<comment type="caution">
    <text evidence="2">The sequence shown here is derived from an EMBL/GenBank/DDBJ whole genome shotgun (WGS) entry which is preliminary data.</text>
</comment>
<reference evidence="2 3" key="1">
    <citation type="submission" date="2024-11" db="EMBL/GenBank/DDBJ databases">
        <title>A near-complete genome assembly of Cinchona calisaya.</title>
        <authorList>
            <person name="Lian D.C."/>
            <person name="Zhao X.W."/>
            <person name="Wei L."/>
        </authorList>
    </citation>
    <scope>NUCLEOTIDE SEQUENCE [LARGE SCALE GENOMIC DNA]</scope>
    <source>
        <tissue evidence="2">Nenye</tissue>
    </source>
</reference>
<evidence type="ECO:0000313" key="2">
    <source>
        <dbReference type="EMBL" id="KAL3524668.1"/>
    </source>
</evidence>
<organism evidence="2 3">
    <name type="scientific">Cinchona calisaya</name>
    <dbReference type="NCBI Taxonomy" id="153742"/>
    <lineage>
        <taxon>Eukaryota</taxon>
        <taxon>Viridiplantae</taxon>
        <taxon>Streptophyta</taxon>
        <taxon>Embryophyta</taxon>
        <taxon>Tracheophyta</taxon>
        <taxon>Spermatophyta</taxon>
        <taxon>Magnoliopsida</taxon>
        <taxon>eudicotyledons</taxon>
        <taxon>Gunneridae</taxon>
        <taxon>Pentapetalae</taxon>
        <taxon>asterids</taxon>
        <taxon>lamiids</taxon>
        <taxon>Gentianales</taxon>
        <taxon>Rubiaceae</taxon>
        <taxon>Cinchonoideae</taxon>
        <taxon>Cinchoneae</taxon>
        <taxon>Cinchona</taxon>
    </lineage>
</organism>